<evidence type="ECO:0000313" key="2">
    <source>
        <dbReference type="EMBL" id="UEX90067.1"/>
    </source>
</evidence>
<name>A0ABY3PCL3_9STAP</name>
<protein>
    <submittedName>
        <fullName evidence="2">QueT transporter family protein</fullName>
    </submittedName>
</protein>
<proteinExistence type="predicted"/>
<reference evidence="2 3" key="1">
    <citation type="journal article" date="2022" name="Pathogens">
        <title>Staphylococcus ratti sp. nov. Isolated from a Lab Rat.</title>
        <authorList>
            <person name="Kovarovic V."/>
            <person name="Sedlacek I."/>
            <person name="Petras P."/>
            <person name="Kralova S."/>
            <person name="Maslanova I."/>
            <person name="Svec P."/>
            <person name="Neumann-Schaal M."/>
            <person name="Botka T."/>
            <person name="Gelbicova T."/>
            <person name="Stankova E."/>
            <person name="Doskar J."/>
            <person name="Pantucek R."/>
        </authorList>
    </citation>
    <scope>NUCLEOTIDE SEQUENCE [LARGE SCALE GENOMIC DNA]</scope>
    <source>
        <strain evidence="2 3">CCM 9025</strain>
    </source>
</reference>
<keyword evidence="3" id="KW-1185">Reference proteome</keyword>
<keyword evidence="1" id="KW-0812">Transmembrane</keyword>
<gene>
    <name evidence="2" type="ORF">LN051_11145</name>
</gene>
<keyword evidence="1" id="KW-0472">Membrane</keyword>
<organism evidence="2 3">
    <name type="scientific">Staphylococcus ratti</name>
    <dbReference type="NCBI Taxonomy" id="2892440"/>
    <lineage>
        <taxon>Bacteria</taxon>
        <taxon>Bacillati</taxon>
        <taxon>Bacillota</taxon>
        <taxon>Bacilli</taxon>
        <taxon>Bacillales</taxon>
        <taxon>Staphylococcaceae</taxon>
        <taxon>Staphylococcus</taxon>
    </lineage>
</organism>
<feature type="transmembrane region" description="Helical" evidence="1">
    <location>
        <begin position="122"/>
        <end position="143"/>
    </location>
</feature>
<feature type="transmembrane region" description="Helical" evidence="1">
    <location>
        <begin position="6"/>
        <end position="28"/>
    </location>
</feature>
<sequence length="157" mass="16876">MTTKSITQISAIAALLTIFALFKIPAILPGLEFQLSAPVSILILAFFGIKRYFIGGLISSAILFVMGVFNPLNLFISIMFRVVAITIVYFCGVSVRSLSIASCAGTLSSRLILAGILHLPPILLVAHALPGILFTLIVVVILYPALSKRPVVQNFCK</sequence>
<dbReference type="RefSeq" id="WP_229292567.1">
    <property type="nucleotide sequence ID" value="NZ_CP086654.1"/>
</dbReference>
<dbReference type="Proteomes" id="UP001197626">
    <property type="component" value="Chromosome"/>
</dbReference>
<keyword evidence="1" id="KW-1133">Transmembrane helix</keyword>
<feature type="transmembrane region" description="Helical" evidence="1">
    <location>
        <begin position="40"/>
        <end position="66"/>
    </location>
</feature>
<evidence type="ECO:0000256" key="1">
    <source>
        <dbReference type="SAM" id="Phobius"/>
    </source>
</evidence>
<evidence type="ECO:0000313" key="3">
    <source>
        <dbReference type="Proteomes" id="UP001197626"/>
    </source>
</evidence>
<dbReference type="EMBL" id="CP086654">
    <property type="protein sequence ID" value="UEX90067.1"/>
    <property type="molecule type" value="Genomic_DNA"/>
</dbReference>
<accession>A0ABY3PCL3</accession>